<reference evidence="1 2" key="1">
    <citation type="journal article" date="2016" name="J. Zhejiang Univ. Sci. B">
        <title>Antibiotic resistance mechanisms of Myroides sp.</title>
        <authorList>
            <person name="Hu S."/>
            <person name="Yuan S."/>
            <person name="Qu H."/>
            <person name="Jiang T."/>
            <person name="Zhou Y."/>
            <person name="Wang M."/>
            <person name="Ming D."/>
        </authorList>
    </citation>
    <scope>NUCLEOTIDE SEQUENCE [LARGE SCALE GENOMIC DNA]</scope>
    <source>
        <strain evidence="1 2">PR63039</strain>
    </source>
</reference>
<dbReference type="EMBL" id="CP013690">
    <property type="protein sequence ID" value="ALU27255.1"/>
    <property type="molecule type" value="Genomic_DNA"/>
</dbReference>
<evidence type="ECO:0000313" key="1">
    <source>
        <dbReference type="EMBL" id="ALU27255.1"/>
    </source>
</evidence>
<dbReference type="RefSeq" id="WP_006258872.1">
    <property type="nucleotide sequence ID" value="NZ_CP013690.1"/>
</dbReference>
<protein>
    <submittedName>
        <fullName evidence="1">Uncharacterized protein</fullName>
    </submittedName>
</protein>
<dbReference type="KEGG" id="mod:AS202_14275"/>
<name>A0AAI8C773_9FLAO</name>
<gene>
    <name evidence="1" type="ORF">AS202_14275</name>
</gene>
<evidence type="ECO:0000313" key="2">
    <source>
        <dbReference type="Proteomes" id="UP000069030"/>
    </source>
</evidence>
<organism evidence="1 2">
    <name type="scientific">Myroides odoratimimus</name>
    <dbReference type="NCBI Taxonomy" id="76832"/>
    <lineage>
        <taxon>Bacteria</taxon>
        <taxon>Pseudomonadati</taxon>
        <taxon>Bacteroidota</taxon>
        <taxon>Flavobacteriia</taxon>
        <taxon>Flavobacteriales</taxon>
        <taxon>Flavobacteriaceae</taxon>
        <taxon>Myroides</taxon>
    </lineage>
</organism>
<accession>A0AAI8C773</accession>
<proteinExistence type="predicted"/>
<dbReference type="AlphaFoldDB" id="A0AAI8C773"/>
<sequence length="196" mass="22936">MFKIKDQEFDVKYAYLDAFMDSSIKQLVFGLQIKAEDTKGRLNRRGLYFNSELLLFINPNELNQWQDIAGYDIEWEDYQEEEGKPRALFYVYEHTGVYNAKINFRKVDSKIIVKVSATIDIYADEDFDEQLSLEIETEVQFFGILCGKRSAEECAELIGNYLNIDHLKYVQNQYNVSLLVPKDTDMETNLLVLGDY</sequence>
<dbReference type="Proteomes" id="UP000069030">
    <property type="component" value="Chromosome"/>
</dbReference>